<feature type="chain" id="PRO_5044903784" description="Flagellar P-ring protein" evidence="6">
    <location>
        <begin position="21"/>
        <end position="366"/>
    </location>
</feature>
<evidence type="ECO:0000256" key="6">
    <source>
        <dbReference type="HAMAP-Rule" id="MF_00416"/>
    </source>
</evidence>
<comment type="similarity">
    <text evidence="3 6">Belongs to the FlgI family.</text>
</comment>
<dbReference type="RefSeq" id="WP_237362082.1">
    <property type="nucleotide sequence ID" value="NZ_CAKLDM010000002.1"/>
</dbReference>
<protein>
    <recommendedName>
        <fullName evidence="6">Flagellar P-ring protein</fullName>
    </recommendedName>
    <alternativeName>
        <fullName evidence="6">Basal body P-ring protein</fullName>
    </alternativeName>
</protein>
<keyword evidence="7" id="KW-0969">Cilium</keyword>
<gene>
    <name evidence="7" type="primary">flgI_1</name>
    <name evidence="6" type="synonym">flgI</name>
    <name evidence="7" type="ORF">VMF7928_02592</name>
</gene>
<dbReference type="NCBIfam" id="NF003676">
    <property type="entry name" value="PRK05303.1"/>
    <property type="match status" value="1"/>
</dbReference>
<dbReference type="PANTHER" id="PTHR30381:SF0">
    <property type="entry name" value="FLAGELLAR P-RING PROTEIN"/>
    <property type="match status" value="1"/>
</dbReference>
<comment type="caution">
    <text evidence="7">The sequence shown here is derived from an EMBL/GenBank/DDBJ whole genome shotgun (WGS) entry which is preliminary data.</text>
</comment>
<keyword evidence="7" id="KW-0966">Cell projection</keyword>
<sequence precursor="true">MKLRSFLILFCLLLGQTAHAERLLNLVNIQGIRSNKLVGYGLVVGLDGSGDRTSQTPFTSQSIKNMLDQFGVQSDGRVDLRNVAAVSVTASLPANMQPGQTIDVTVSSIGDASSLKGGTLLMTPMKGMDGNIYAVAQGNLIVGGVKAQGRTGTGITINLPTVGRIPGGATVERTVPSGLSKSRTLLLSLRDPSFVTARNIERAINGVFGSSEAEALNERSVKVKVPLNSDQRVTFMAMLEQLNVQAGDPPAIVVIDARTGTVVMGGDVKLRQAAVAHGNLVVQISEKYNVSQPPPFNKGGRTVVTPESKVKIKGNNPTHVFLLPAGATLAKVVAALNSVGASTTDLMAILEALKKAGALEAQLKVI</sequence>
<dbReference type="EMBL" id="CAKLDM010000002">
    <property type="protein sequence ID" value="CAH0540053.1"/>
    <property type="molecule type" value="Genomic_DNA"/>
</dbReference>
<evidence type="ECO:0000256" key="5">
    <source>
        <dbReference type="ARBA" id="ARBA00023143"/>
    </source>
</evidence>
<accession>A0ABM9A523</accession>
<comment type="function">
    <text evidence="1 6">Assembles around the rod to form the L-ring and probably protects the motor/basal body from shearing forces during rotation.</text>
</comment>
<reference evidence="7" key="1">
    <citation type="submission" date="2021-11" db="EMBL/GenBank/DDBJ databases">
        <authorList>
            <person name="Rodrigo-Torres L."/>
            <person name="Arahal R. D."/>
            <person name="Lucena T."/>
        </authorList>
    </citation>
    <scope>NUCLEOTIDE SEQUENCE</scope>
    <source>
        <strain evidence="7">CECT 7928</strain>
    </source>
</reference>
<feature type="signal peptide" evidence="6">
    <location>
        <begin position="1"/>
        <end position="20"/>
    </location>
</feature>
<evidence type="ECO:0000313" key="7">
    <source>
        <dbReference type="EMBL" id="CAH0540053.1"/>
    </source>
</evidence>
<comment type="subunit">
    <text evidence="6">The basal body constitutes a major portion of the flagellar organelle and consists of four rings (L,P,S, and M) mounted on a central rod.</text>
</comment>
<organism evidence="7 8">
    <name type="scientific">Vibrio marisflavi CECT 7928</name>
    <dbReference type="NCBI Taxonomy" id="634439"/>
    <lineage>
        <taxon>Bacteria</taxon>
        <taxon>Pseudomonadati</taxon>
        <taxon>Pseudomonadota</taxon>
        <taxon>Gammaproteobacteria</taxon>
        <taxon>Vibrionales</taxon>
        <taxon>Vibrionaceae</taxon>
        <taxon>Vibrio</taxon>
    </lineage>
</organism>
<keyword evidence="5 6" id="KW-0975">Bacterial flagellum</keyword>
<keyword evidence="8" id="KW-1185">Reference proteome</keyword>
<evidence type="ECO:0000256" key="2">
    <source>
        <dbReference type="ARBA" id="ARBA00004117"/>
    </source>
</evidence>
<proteinExistence type="inferred from homology"/>
<evidence type="ECO:0000256" key="4">
    <source>
        <dbReference type="ARBA" id="ARBA00022729"/>
    </source>
</evidence>
<dbReference type="InterPro" id="IPR001782">
    <property type="entry name" value="Flag_FlgI"/>
</dbReference>
<dbReference type="PRINTS" id="PR01010">
    <property type="entry name" value="FLGPRINGFLGI"/>
</dbReference>
<evidence type="ECO:0000256" key="3">
    <source>
        <dbReference type="ARBA" id="ARBA00008994"/>
    </source>
</evidence>
<evidence type="ECO:0000313" key="8">
    <source>
        <dbReference type="Proteomes" id="UP000838748"/>
    </source>
</evidence>
<dbReference type="Proteomes" id="UP000838748">
    <property type="component" value="Unassembled WGS sequence"/>
</dbReference>
<name>A0ABM9A523_9VIBR</name>
<dbReference type="PANTHER" id="PTHR30381">
    <property type="entry name" value="FLAGELLAR P-RING PERIPLASMIC PROTEIN FLGI"/>
    <property type="match status" value="1"/>
</dbReference>
<keyword evidence="7" id="KW-0282">Flagellum</keyword>
<evidence type="ECO:0000256" key="1">
    <source>
        <dbReference type="ARBA" id="ARBA00002591"/>
    </source>
</evidence>
<keyword evidence="4 6" id="KW-0732">Signal</keyword>
<dbReference type="HAMAP" id="MF_00416">
    <property type="entry name" value="FlgI"/>
    <property type="match status" value="1"/>
</dbReference>
<comment type="subcellular location">
    <subcellularLocation>
        <location evidence="2 6">Bacterial flagellum basal body</location>
    </subcellularLocation>
</comment>
<dbReference type="Pfam" id="PF02119">
    <property type="entry name" value="FlgI"/>
    <property type="match status" value="1"/>
</dbReference>